<organism evidence="1 2">
    <name type="scientific">Fusarium oxysporum f. sp. lycopersici (strain 4287 / CBS 123668 / FGSC 9935 / NRRL 34936)</name>
    <name type="common">Fusarium vascular wilt of tomato</name>
    <dbReference type="NCBI Taxonomy" id="426428"/>
    <lineage>
        <taxon>Eukaryota</taxon>
        <taxon>Fungi</taxon>
        <taxon>Dikarya</taxon>
        <taxon>Ascomycota</taxon>
        <taxon>Pezizomycotina</taxon>
        <taxon>Sordariomycetes</taxon>
        <taxon>Hypocreomycetidae</taxon>
        <taxon>Hypocreales</taxon>
        <taxon>Nectriaceae</taxon>
        <taxon>Fusarium</taxon>
        <taxon>Fusarium oxysporum species complex</taxon>
    </lineage>
</organism>
<gene>
    <name evidence="1" type="ORF">FOXG_18011</name>
</gene>
<dbReference type="EMBL" id="DS231696">
    <property type="protein sequence ID" value="KNA95578.1"/>
    <property type="molecule type" value="Genomic_DNA"/>
</dbReference>
<evidence type="ECO:0000313" key="2">
    <source>
        <dbReference type="Proteomes" id="UP000009097"/>
    </source>
</evidence>
<name>A0A0J9U8N2_FUSO4</name>
<dbReference type="KEGG" id="fox:FOXG_18011"/>
<sequence>MSELRKRQVMYERSKIQRVLYSKDEKFRDRTSV</sequence>
<proteinExistence type="predicted"/>
<dbReference type="RefSeq" id="XP_018233624.1">
    <property type="nucleotide sequence ID" value="XM_018398053.1"/>
</dbReference>
<dbReference type="Proteomes" id="UP000009097">
    <property type="component" value="Unassembled WGS sequence"/>
</dbReference>
<protein>
    <submittedName>
        <fullName evidence="1">Uncharacterized protein</fullName>
    </submittedName>
</protein>
<accession>A0A0J9U8N2</accession>
<dbReference type="GeneID" id="28958717"/>
<evidence type="ECO:0000313" key="1">
    <source>
        <dbReference type="EMBL" id="KNA95578.1"/>
    </source>
</evidence>
<dbReference type="AlphaFoldDB" id="A0A0J9U8N2"/>
<dbReference type="VEuPathDB" id="FungiDB:FOXG_18011"/>
<reference evidence="1" key="1">
    <citation type="submission" date="2007-04" db="EMBL/GenBank/DDBJ databases">
        <authorList>
            <consortium name="The Broad Institute Genome Sequencing Platform"/>
            <person name="Birren B."/>
            <person name="Lander E."/>
            <person name="Galagan J."/>
            <person name="Nusbaum C."/>
            <person name="Devon K."/>
            <person name="Ma L.-J."/>
            <person name="Jaffe D."/>
            <person name="Butler J."/>
            <person name="Alvarez P."/>
            <person name="Gnerre S."/>
            <person name="Grabherr M."/>
            <person name="Kleber M."/>
            <person name="Mauceli E."/>
            <person name="Brockman W."/>
            <person name="MacCallum I.A."/>
            <person name="Young S."/>
            <person name="LaButti K."/>
            <person name="DeCaprio D."/>
            <person name="Crawford M."/>
            <person name="Koehrsen M."/>
            <person name="Engels R."/>
            <person name="Montgomery P."/>
            <person name="Pearson M."/>
            <person name="Howarth C."/>
            <person name="Larson L."/>
            <person name="White J."/>
            <person name="O'Leary S."/>
            <person name="Kodira C."/>
            <person name="Zeng Q."/>
            <person name="Yandava C."/>
            <person name="Alvarado L."/>
            <person name="Kistler C."/>
            <person name="Shim W.-B."/>
            <person name="Kang S."/>
            <person name="Woloshuk C."/>
        </authorList>
    </citation>
    <scope>NUCLEOTIDE SEQUENCE</scope>
    <source>
        <strain evidence="1">4287</strain>
    </source>
</reference>
<reference evidence="1" key="2">
    <citation type="journal article" date="2010" name="Nature">
        <title>Comparative genomics reveals mobile pathogenicity chromosomes in Fusarium.</title>
        <authorList>
            <person name="Ma L.J."/>
            <person name="van der Does H.C."/>
            <person name="Borkovich K.A."/>
            <person name="Coleman J.J."/>
            <person name="Daboussi M.J."/>
            <person name="Di Pietro A."/>
            <person name="Dufresne M."/>
            <person name="Freitag M."/>
            <person name="Grabherr M."/>
            <person name="Henrissat B."/>
            <person name="Houterman P.M."/>
            <person name="Kang S."/>
            <person name="Shim W.B."/>
            <person name="Woloshuk C."/>
            <person name="Xie X."/>
            <person name="Xu J.R."/>
            <person name="Antoniw J."/>
            <person name="Baker S.E."/>
            <person name="Bluhm B.H."/>
            <person name="Breakspear A."/>
            <person name="Brown D.W."/>
            <person name="Butchko R.A."/>
            <person name="Chapman S."/>
            <person name="Coulson R."/>
            <person name="Coutinho P.M."/>
            <person name="Danchin E.G."/>
            <person name="Diener A."/>
            <person name="Gale L.R."/>
            <person name="Gardiner D.M."/>
            <person name="Goff S."/>
            <person name="Hammond-Kosack K.E."/>
            <person name="Hilburn K."/>
            <person name="Hua-Van A."/>
            <person name="Jonkers W."/>
            <person name="Kazan K."/>
            <person name="Kodira C.D."/>
            <person name="Koehrsen M."/>
            <person name="Kumar L."/>
            <person name="Lee Y.H."/>
            <person name="Li L."/>
            <person name="Manners J.M."/>
            <person name="Miranda-Saavedra D."/>
            <person name="Mukherjee M."/>
            <person name="Park G."/>
            <person name="Park J."/>
            <person name="Park S.Y."/>
            <person name="Proctor R.H."/>
            <person name="Regev A."/>
            <person name="Ruiz-Roldan M.C."/>
            <person name="Sain D."/>
            <person name="Sakthikumar S."/>
            <person name="Sykes S."/>
            <person name="Schwartz D.C."/>
            <person name="Turgeon B.G."/>
            <person name="Wapinski I."/>
            <person name="Yoder O."/>
            <person name="Young S."/>
            <person name="Zeng Q."/>
            <person name="Zhou S."/>
            <person name="Galagan J."/>
            <person name="Cuomo C.A."/>
            <person name="Kistler H.C."/>
            <person name="Rep M."/>
        </authorList>
    </citation>
    <scope>NUCLEOTIDE SEQUENCE [LARGE SCALE GENOMIC DNA]</scope>
    <source>
        <strain evidence="1">4287</strain>
    </source>
</reference>